<feature type="domain" description="TIR" evidence="2">
    <location>
        <begin position="159"/>
        <end position="296"/>
    </location>
</feature>
<reference evidence="3 4" key="1">
    <citation type="submission" date="2017-10" db="EMBL/GenBank/DDBJ databases">
        <title>Sequencing the genomes of 1000 actinobacteria strains.</title>
        <authorList>
            <person name="Klenk H.-P."/>
        </authorList>
    </citation>
    <scope>NUCLEOTIDE SEQUENCE [LARGE SCALE GENOMIC DNA]</scope>
    <source>
        <strain evidence="3 4">DSM 15597</strain>
    </source>
</reference>
<dbReference type="InterPro" id="IPR035897">
    <property type="entry name" value="Toll_tir_struct_dom_sf"/>
</dbReference>
<dbReference type="Gene3D" id="3.40.50.10140">
    <property type="entry name" value="Toll/interleukin-1 receptor homology (TIR) domain"/>
    <property type="match status" value="1"/>
</dbReference>
<evidence type="ECO:0000259" key="2">
    <source>
        <dbReference type="PROSITE" id="PS50104"/>
    </source>
</evidence>
<accession>A0A2A9CP50</accession>
<dbReference type="SMART" id="SM00255">
    <property type="entry name" value="TIR"/>
    <property type="match status" value="1"/>
</dbReference>
<evidence type="ECO:0000256" key="1">
    <source>
        <dbReference type="SAM" id="MobiDB-lite"/>
    </source>
</evidence>
<comment type="caution">
    <text evidence="3">The sequence shown here is derived from an EMBL/GenBank/DDBJ whole genome shotgun (WGS) entry which is preliminary data.</text>
</comment>
<dbReference type="EMBL" id="PDJC01000001">
    <property type="protein sequence ID" value="PFG16237.1"/>
    <property type="molecule type" value="Genomic_DNA"/>
</dbReference>
<gene>
    <name evidence="3" type="ORF">ATK74_0770</name>
</gene>
<protein>
    <submittedName>
        <fullName evidence="3">TIR domain-containing protein</fullName>
    </submittedName>
</protein>
<dbReference type="GO" id="GO:0007165">
    <property type="term" value="P:signal transduction"/>
    <property type="evidence" value="ECO:0007669"/>
    <property type="project" value="InterPro"/>
</dbReference>
<dbReference type="SUPFAM" id="SSF52200">
    <property type="entry name" value="Toll/Interleukin receptor TIR domain"/>
    <property type="match status" value="1"/>
</dbReference>
<dbReference type="AlphaFoldDB" id="A0A2A9CP50"/>
<dbReference type="Proteomes" id="UP000226079">
    <property type="component" value="Unassembled WGS sequence"/>
</dbReference>
<feature type="compositionally biased region" description="Polar residues" evidence="1">
    <location>
        <begin position="128"/>
        <end position="144"/>
    </location>
</feature>
<evidence type="ECO:0000313" key="3">
    <source>
        <dbReference type="EMBL" id="PFG16237.1"/>
    </source>
</evidence>
<dbReference type="InterPro" id="IPR000157">
    <property type="entry name" value="TIR_dom"/>
</dbReference>
<feature type="region of interest" description="Disordered" evidence="1">
    <location>
        <begin position="1"/>
        <end position="31"/>
    </location>
</feature>
<organism evidence="3 4">
    <name type="scientific">Propionicimonas paludicola</name>
    <dbReference type="NCBI Taxonomy" id="185243"/>
    <lineage>
        <taxon>Bacteria</taxon>
        <taxon>Bacillati</taxon>
        <taxon>Actinomycetota</taxon>
        <taxon>Actinomycetes</taxon>
        <taxon>Propionibacteriales</taxon>
        <taxon>Nocardioidaceae</taxon>
        <taxon>Propionicimonas</taxon>
    </lineage>
</organism>
<feature type="region of interest" description="Disordered" evidence="1">
    <location>
        <begin position="331"/>
        <end position="353"/>
    </location>
</feature>
<feature type="region of interest" description="Disordered" evidence="1">
    <location>
        <begin position="61"/>
        <end position="147"/>
    </location>
</feature>
<sequence length="520" mass="57058">MRAPASCAPDSRDPSRDTSTRPRPPWRAIPCHLDPINAEHFIAHGQDATLPRLQRRLGRPAASSCTLCQPTSIGRDQMTTESSSRQPRPKDGKPPSPRDCPPSLRKIPSTASESRRALSSSHKKGRGNTRQLPVSQQTRNVTPQPLQPDRVAAPIAIDEGIKVFLSYARADDAAFNMVRPFKELLSHLVYAKVGRQVRAFVDQDDIQWGDIWKERLTSEILGATVFIPLLSAAYLDSPNCRMEFNRFYSNARTLGVTELLLPVLVLKAPVVFHDDSPDQIVRVSAERQWENIEEAVLSDRGSSEWKRTMARLADRFVQSYQAAESRLATLSPDQLGGAMTDSETADEDEEDDESLGLFEIMELMNAGFATMTTAAEAMAPAIEALGNGARSVGALPPTASAKEIQLWSMRAAHAFGGPAKEVESAGQQMFTATAELDSAMQRLRYIVGSAPESTGLSKAYTDMVAPLSDLTEVRDQLIGLLDSMRPAELFSVPLRKSLVPARRGLTRVTDSIQLIQAWAA</sequence>
<name>A0A2A9CP50_9ACTN</name>
<proteinExistence type="predicted"/>
<dbReference type="OrthoDB" id="9147462at2"/>
<feature type="compositionally biased region" description="Polar residues" evidence="1">
    <location>
        <begin position="63"/>
        <end position="86"/>
    </location>
</feature>
<feature type="compositionally biased region" description="Basic and acidic residues" evidence="1">
    <location>
        <begin position="10"/>
        <end position="20"/>
    </location>
</feature>
<feature type="compositionally biased region" description="Polar residues" evidence="1">
    <location>
        <begin position="109"/>
        <end position="120"/>
    </location>
</feature>
<dbReference type="PROSITE" id="PS50104">
    <property type="entry name" value="TIR"/>
    <property type="match status" value="1"/>
</dbReference>
<evidence type="ECO:0000313" key="4">
    <source>
        <dbReference type="Proteomes" id="UP000226079"/>
    </source>
</evidence>
<keyword evidence="4" id="KW-1185">Reference proteome</keyword>
<dbReference type="Pfam" id="PF13676">
    <property type="entry name" value="TIR_2"/>
    <property type="match status" value="1"/>
</dbReference>
<feature type="compositionally biased region" description="Acidic residues" evidence="1">
    <location>
        <begin position="343"/>
        <end position="353"/>
    </location>
</feature>